<dbReference type="AlphaFoldDB" id="A0A0D2ALS2"/>
<dbReference type="OrthoDB" id="2238745at2759"/>
<dbReference type="GO" id="GO:0005829">
    <property type="term" value="C:cytosol"/>
    <property type="evidence" value="ECO:0007669"/>
    <property type="project" value="TreeGrafter"/>
</dbReference>
<feature type="compositionally biased region" description="Pro residues" evidence="1">
    <location>
        <begin position="805"/>
        <end position="814"/>
    </location>
</feature>
<dbReference type="RefSeq" id="XP_016209918.1">
    <property type="nucleotide sequence ID" value="XM_016362283.1"/>
</dbReference>
<sequence>MPPPSHPYASQPPAGYTQVQSDHGRLLYLQPSVYRSLGLDQSYRPTPFQPRRIRPHRIHIARVAAESPNRSRLKRTKTVSFLAEKTVGKLAAPKESVQRFLKHIISHDSTQPASLPQPSEPDLTTTTSERGHERRTSWTPGVVPEPRVRRRPTSGLWAEAKRRSFLSRDPGDLSSEVNMRPSLRSSIAAPVGVATAVANPLARPSLSDTASGSGDSMSSITTAPSNSHAQPQPQTHFKLPQERPIASGNGVSVLIATAEPFLFLQGFDHGDLSSNRSTAMLRGSLILKVSKPAKIKAVTLRFRGRATTRWPEGIPPRKTEFEETNSLINHTWPFFNAQFPTAEAGTGADYVQLASIGPEVHGKSRPALDIYGRNSASNSNTNLSTKELKKLSLQVNQSRSFGKGESPTGGPTVAQKGYRTFQPGEYAYNFELPLDSYLPETIDVDLGFVKYELEAVVERAGAFKTNLIGTKEIVVIRTPAEGSLEQVEPIAISRNWEDQLHYDIVISGKSFPLGAQVPIAFKLTPLAKVQCHRIKVYVTESVEYWCHNKRVHRMEPARKVQLFEKRADGPPVSTFPGSSMRILAGGGVPYDYRAAAARGEDVPGTDATNLLGNLEGNSNVGPTEMEFSVQLPSCPNVGNKDKSTRLHFDTTYTNIQVHHWIKIVMRLSKPDVNDPTKRRHFEISIDSPFHILSCRATQANTSLPAYSSPQSADAQTQLFECGCPGAAPRRITPTSYVPTLGSLNMNSAASNPTMDPVSRTDPLGLARPPAAHIGGPVCNPALQRPMHIIRAPSFNPPAFEDEEPPPPLETPPPQYDTIASPTSGLADYFARLADAYDESPTDDEEDGQRTPTRSSRVEVPLTPGSARSNRSMDEVRTWPSLGPVSMTLPTAPRVLHTTNGRA</sequence>
<dbReference type="PANTHER" id="PTHR11188:SF174">
    <property type="entry name" value="ARRESTIN-RELATED TRAFFICKING ADAPTER 10-RELATED"/>
    <property type="match status" value="1"/>
</dbReference>
<dbReference type="Gene3D" id="2.60.40.640">
    <property type="match status" value="1"/>
</dbReference>
<feature type="region of interest" description="Disordered" evidence="1">
    <location>
        <begin position="203"/>
        <end position="237"/>
    </location>
</feature>
<dbReference type="InParanoid" id="A0A0D2ALS2"/>
<dbReference type="GeneID" id="27316369"/>
<reference evidence="3 4" key="1">
    <citation type="submission" date="2015-01" db="EMBL/GenBank/DDBJ databases">
        <title>The Genome Sequence of Ochroconis gallopava CBS43764.</title>
        <authorList>
            <consortium name="The Broad Institute Genomics Platform"/>
            <person name="Cuomo C."/>
            <person name="de Hoog S."/>
            <person name="Gorbushina A."/>
            <person name="Stielow B."/>
            <person name="Teixiera M."/>
            <person name="Abouelleil A."/>
            <person name="Chapman S.B."/>
            <person name="Priest M."/>
            <person name="Young S.K."/>
            <person name="Wortman J."/>
            <person name="Nusbaum C."/>
            <person name="Birren B."/>
        </authorList>
    </citation>
    <scope>NUCLEOTIDE SEQUENCE [LARGE SCALE GENOMIC DNA]</scope>
    <source>
        <strain evidence="3 4">CBS 43764</strain>
    </source>
</reference>
<proteinExistence type="predicted"/>
<feature type="compositionally biased region" description="Polar residues" evidence="1">
    <location>
        <begin position="206"/>
        <end position="235"/>
    </location>
</feature>
<dbReference type="GO" id="GO:0070086">
    <property type="term" value="P:ubiquitin-dependent endocytosis"/>
    <property type="evidence" value="ECO:0007669"/>
    <property type="project" value="TreeGrafter"/>
</dbReference>
<dbReference type="SUPFAM" id="SSF81296">
    <property type="entry name" value="E set domains"/>
    <property type="match status" value="1"/>
</dbReference>
<feature type="compositionally biased region" description="Polar residues" evidence="1">
    <location>
        <begin position="108"/>
        <end position="128"/>
    </location>
</feature>
<dbReference type="Pfam" id="PF02752">
    <property type="entry name" value="Arrestin_C"/>
    <property type="match status" value="1"/>
</dbReference>
<feature type="region of interest" description="Disordered" evidence="1">
    <location>
        <begin position="792"/>
        <end position="814"/>
    </location>
</feature>
<evidence type="ECO:0000313" key="4">
    <source>
        <dbReference type="Proteomes" id="UP000053259"/>
    </source>
</evidence>
<dbReference type="InterPro" id="IPR014752">
    <property type="entry name" value="Arrestin-like_C"/>
</dbReference>
<dbReference type="STRING" id="253628.A0A0D2ALS2"/>
<feature type="compositionally biased region" description="Acidic residues" evidence="1">
    <location>
        <begin position="835"/>
        <end position="846"/>
    </location>
</feature>
<dbReference type="InterPro" id="IPR011022">
    <property type="entry name" value="Arrestin_C-like"/>
</dbReference>
<dbReference type="PANTHER" id="PTHR11188">
    <property type="entry name" value="ARRESTIN DOMAIN CONTAINING PROTEIN"/>
    <property type="match status" value="1"/>
</dbReference>
<organism evidence="3 4">
    <name type="scientific">Verruconis gallopava</name>
    <dbReference type="NCBI Taxonomy" id="253628"/>
    <lineage>
        <taxon>Eukaryota</taxon>
        <taxon>Fungi</taxon>
        <taxon>Dikarya</taxon>
        <taxon>Ascomycota</taxon>
        <taxon>Pezizomycotina</taxon>
        <taxon>Dothideomycetes</taxon>
        <taxon>Pleosporomycetidae</taxon>
        <taxon>Venturiales</taxon>
        <taxon>Sympoventuriaceae</taxon>
        <taxon>Verruconis</taxon>
    </lineage>
</organism>
<evidence type="ECO:0000259" key="2">
    <source>
        <dbReference type="SMART" id="SM01017"/>
    </source>
</evidence>
<evidence type="ECO:0000313" key="3">
    <source>
        <dbReference type="EMBL" id="KIW00049.1"/>
    </source>
</evidence>
<dbReference type="GO" id="GO:0031625">
    <property type="term" value="F:ubiquitin protein ligase binding"/>
    <property type="evidence" value="ECO:0007669"/>
    <property type="project" value="TreeGrafter"/>
</dbReference>
<dbReference type="SMART" id="SM01017">
    <property type="entry name" value="Arrestin_C"/>
    <property type="match status" value="1"/>
</dbReference>
<feature type="region of interest" description="Disordered" evidence="1">
    <location>
        <begin position="108"/>
        <end position="155"/>
    </location>
</feature>
<evidence type="ECO:0000256" key="1">
    <source>
        <dbReference type="SAM" id="MobiDB-lite"/>
    </source>
</evidence>
<dbReference type="HOGENOM" id="CLU_008578_1_0_1"/>
<keyword evidence="4" id="KW-1185">Reference proteome</keyword>
<protein>
    <recommendedName>
        <fullName evidence="2">Arrestin C-terminal-like domain-containing protein</fullName>
    </recommendedName>
</protein>
<dbReference type="InterPro" id="IPR014756">
    <property type="entry name" value="Ig_E-set"/>
</dbReference>
<dbReference type="Proteomes" id="UP000053259">
    <property type="component" value="Unassembled WGS sequence"/>
</dbReference>
<feature type="domain" description="Arrestin C-terminal-like" evidence="2">
    <location>
        <begin position="496"/>
        <end position="696"/>
    </location>
</feature>
<dbReference type="InterPro" id="IPR050357">
    <property type="entry name" value="Arrestin_domain-protein"/>
</dbReference>
<dbReference type="FunCoup" id="A0A0D2ALS2">
    <property type="interactions" value="64"/>
</dbReference>
<gene>
    <name evidence="3" type="ORF">PV09_08396</name>
</gene>
<dbReference type="EMBL" id="KN847568">
    <property type="protein sequence ID" value="KIW00049.1"/>
    <property type="molecule type" value="Genomic_DNA"/>
</dbReference>
<accession>A0A0D2ALS2</accession>
<feature type="region of interest" description="Disordered" evidence="1">
    <location>
        <begin position="832"/>
        <end position="902"/>
    </location>
</feature>
<dbReference type="GO" id="GO:0030674">
    <property type="term" value="F:protein-macromolecule adaptor activity"/>
    <property type="evidence" value="ECO:0007669"/>
    <property type="project" value="TreeGrafter"/>
</dbReference>
<name>A0A0D2ALS2_9PEZI</name>
<dbReference type="VEuPathDB" id="FungiDB:PV09_08396"/>